<sequence length="295" mass="29583">MTKNHTHFRPAMTAIAAVLASTPLAVAAQTVPADAGTPPAMSAPAPAPVAQPVIMTEPVATKPVATTAPAPAPRSTIAPEALRQIADAAIADAAATPAPRAKQVASTAAPRAAPVTPRSTATTPSAADETIVPVAAELPVEAVAPAPLASDTVTPAPEAAPQQTISTNDNALVTGGLIGLGLLGIGGLAFALRRRRSDEALPAEQGYEPARRAQPVAQPAAPVYAAAAAPVTPALVRAPTARPAIAGSHVERAMRGPTPDNPFLTLRKRLARARFLDKREGAGAAGFGGMRPALA</sequence>
<dbReference type="RefSeq" id="WP_147121682.1">
    <property type="nucleotide sequence ID" value="NZ_VOPY01000001.1"/>
</dbReference>
<evidence type="ECO:0000256" key="3">
    <source>
        <dbReference type="SAM" id="SignalP"/>
    </source>
</evidence>
<evidence type="ECO:0000313" key="5">
    <source>
        <dbReference type="Proteomes" id="UP000321129"/>
    </source>
</evidence>
<evidence type="ECO:0008006" key="6">
    <source>
        <dbReference type="Google" id="ProtNLM"/>
    </source>
</evidence>
<protein>
    <recommendedName>
        <fullName evidence="6">LPXTG cell wall anchor domain-containing protein</fullName>
    </recommendedName>
</protein>
<keyword evidence="2" id="KW-0812">Transmembrane</keyword>
<organism evidence="4 5">
    <name type="scientific">Flavisphingopyxis soli</name>
    <dbReference type="NCBI Taxonomy" id="2601267"/>
    <lineage>
        <taxon>Bacteria</taxon>
        <taxon>Pseudomonadati</taxon>
        <taxon>Pseudomonadota</taxon>
        <taxon>Alphaproteobacteria</taxon>
        <taxon>Sphingomonadales</taxon>
        <taxon>Sphingopyxidaceae</taxon>
        <taxon>Flavisphingopyxis</taxon>
    </lineage>
</organism>
<proteinExistence type="predicted"/>
<keyword evidence="5" id="KW-1185">Reference proteome</keyword>
<dbReference type="OrthoDB" id="7585973at2"/>
<accession>A0A5C6USV8</accession>
<evidence type="ECO:0000313" key="4">
    <source>
        <dbReference type="EMBL" id="TXC73845.1"/>
    </source>
</evidence>
<keyword evidence="3" id="KW-0732">Signal</keyword>
<dbReference type="Proteomes" id="UP000321129">
    <property type="component" value="Unassembled WGS sequence"/>
</dbReference>
<dbReference type="AlphaFoldDB" id="A0A5C6USV8"/>
<feature type="transmembrane region" description="Helical" evidence="2">
    <location>
        <begin position="171"/>
        <end position="192"/>
    </location>
</feature>
<feature type="chain" id="PRO_5022817288" description="LPXTG cell wall anchor domain-containing protein" evidence="3">
    <location>
        <begin position="28"/>
        <end position="295"/>
    </location>
</feature>
<evidence type="ECO:0000256" key="1">
    <source>
        <dbReference type="SAM" id="MobiDB-lite"/>
    </source>
</evidence>
<evidence type="ECO:0000256" key="2">
    <source>
        <dbReference type="SAM" id="Phobius"/>
    </source>
</evidence>
<feature type="signal peptide" evidence="3">
    <location>
        <begin position="1"/>
        <end position="27"/>
    </location>
</feature>
<keyword evidence="2" id="KW-0472">Membrane</keyword>
<feature type="region of interest" description="Disordered" evidence="1">
    <location>
        <begin position="94"/>
        <end position="126"/>
    </location>
</feature>
<gene>
    <name evidence="4" type="ORF">FSZ31_03720</name>
</gene>
<name>A0A5C6USV8_9SPHN</name>
<dbReference type="EMBL" id="VOPY01000001">
    <property type="protein sequence ID" value="TXC73845.1"/>
    <property type="molecule type" value="Genomic_DNA"/>
</dbReference>
<keyword evidence="2" id="KW-1133">Transmembrane helix</keyword>
<reference evidence="4 5" key="1">
    <citation type="submission" date="2019-08" db="EMBL/GenBank/DDBJ databases">
        <title>Sphingorhabdus soil sp. nov., isolated from arctic soil.</title>
        <authorList>
            <person name="Liu Y."/>
        </authorList>
    </citation>
    <scope>NUCLEOTIDE SEQUENCE [LARGE SCALE GENOMIC DNA]</scope>
    <source>
        <strain evidence="4 5">D-2Q-5-6</strain>
    </source>
</reference>
<comment type="caution">
    <text evidence="4">The sequence shown here is derived from an EMBL/GenBank/DDBJ whole genome shotgun (WGS) entry which is preliminary data.</text>
</comment>